<dbReference type="SMART" id="SM00257">
    <property type="entry name" value="LysM"/>
    <property type="match status" value="1"/>
</dbReference>
<dbReference type="Proteomes" id="UP000053372">
    <property type="component" value="Unassembled WGS sequence"/>
</dbReference>
<dbReference type="CDD" id="cd00118">
    <property type="entry name" value="LysM"/>
    <property type="match status" value="1"/>
</dbReference>
<dbReference type="InterPro" id="IPR011055">
    <property type="entry name" value="Dup_hybrid_motif"/>
</dbReference>
<evidence type="ECO:0000256" key="2">
    <source>
        <dbReference type="SAM" id="MobiDB-lite"/>
    </source>
</evidence>
<comment type="caution">
    <text evidence="5">The sequence shown here is derived from an EMBL/GenBank/DDBJ whole genome shotgun (WGS) entry which is preliminary data.</text>
</comment>
<evidence type="ECO:0000313" key="5">
    <source>
        <dbReference type="EMBL" id="KST68877.1"/>
    </source>
</evidence>
<dbReference type="Gene3D" id="3.10.350.10">
    <property type="entry name" value="LysM domain"/>
    <property type="match status" value="1"/>
</dbReference>
<accession>A0A0V7ZW63</accession>
<dbReference type="Pfam" id="PF01551">
    <property type="entry name" value="Peptidase_M23"/>
    <property type="match status" value="1"/>
</dbReference>
<feature type="compositionally biased region" description="Polar residues" evidence="2">
    <location>
        <begin position="224"/>
        <end position="255"/>
    </location>
</feature>
<name>A0A0V7ZW63_9CYAN</name>
<dbReference type="EMBL" id="LMTZ01000045">
    <property type="protein sequence ID" value="KST68877.1"/>
    <property type="molecule type" value="Genomic_DNA"/>
</dbReference>
<protein>
    <recommendedName>
        <fullName evidence="3">LysM domain-containing protein</fullName>
    </recommendedName>
</protein>
<evidence type="ECO:0000256" key="1">
    <source>
        <dbReference type="SAM" id="Coils"/>
    </source>
</evidence>
<dbReference type="GO" id="GO:0004222">
    <property type="term" value="F:metalloendopeptidase activity"/>
    <property type="evidence" value="ECO:0007669"/>
    <property type="project" value="TreeGrafter"/>
</dbReference>
<keyword evidence="6" id="KW-1185">Reference proteome</keyword>
<dbReference type="CDD" id="cd12797">
    <property type="entry name" value="M23_peptidase"/>
    <property type="match status" value="1"/>
</dbReference>
<dbReference type="Pfam" id="PF01476">
    <property type="entry name" value="LysM"/>
    <property type="match status" value="1"/>
</dbReference>
<dbReference type="InterPro" id="IPR016047">
    <property type="entry name" value="M23ase_b-sheet_dom"/>
</dbReference>
<keyword evidence="1" id="KW-0175">Coiled coil</keyword>
<feature type="region of interest" description="Disordered" evidence="2">
    <location>
        <begin position="219"/>
        <end position="255"/>
    </location>
</feature>
<evidence type="ECO:0000313" key="4">
    <source>
        <dbReference type="EMBL" id="KST68215.1"/>
    </source>
</evidence>
<dbReference type="PANTHER" id="PTHR21666">
    <property type="entry name" value="PEPTIDASE-RELATED"/>
    <property type="match status" value="1"/>
</dbReference>
<evidence type="ECO:0000313" key="6">
    <source>
        <dbReference type="Proteomes" id="UP000053372"/>
    </source>
</evidence>
<dbReference type="InterPro" id="IPR036779">
    <property type="entry name" value="LysM_dom_sf"/>
</dbReference>
<evidence type="ECO:0000259" key="3">
    <source>
        <dbReference type="PROSITE" id="PS51782"/>
    </source>
</evidence>
<dbReference type="InterPro" id="IPR018392">
    <property type="entry name" value="LysM"/>
</dbReference>
<dbReference type="PANTHER" id="PTHR21666:SF270">
    <property type="entry name" value="MUREIN HYDROLASE ACTIVATOR ENVC"/>
    <property type="match status" value="1"/>
</dbReference>
<sequence>MVENTVSDDASMGQIEELDNSKACRRARTKAAMIGLAISMGATSLLVTRQSDRALAAESVGSQKAASSLPAASENDVNFAPRKTSEYGVFPNVSVPDNPQTVDIKAIPEWKRLGTKGQIAALKSAKLPLPKVVSSQSAVKNTASLKETLKTAKQQTAVKVSGQSNFAGEQVVSSNSRPRTIVPTTSLDTNVNAQLKAQQEFAIQRLQEKSNNLRASLAKLRSGGTKSPSALSHNSVKSLNSTEKSVNSVARNGRQISDNVKASEQAKSIKRFNPGVVANIPALPGVVAPKETQPYSVKSGDTLGEIAQSYGTSVTELARVNKLNDPDKLQVNQQIVIPGQQDRITTSVTTIAFNPQFKSNDHYHGGKNKASTLASSKIVGVDPTSTIGSEFISSINQSSTGEAAYGMGGEATPLVFAEMRLAKAKAASDKNPKYNQRLRSLKAEIERLRAKYRAQKSREGKASEVEAVTLPQNKNASTSRRYIKQNNNVSVPIAVPTAGSSKLATQNNGAVPIPVPQPKSVSSIYGSRNSSQFIQRNNSVVTPRTNNLSTPLPPLAAAGRYLPRPIENIQPKSKGYIWPAKGVLTSGYGPRWGRMHKGIDIAAPTGTPIHAAAAGIVKKAGWNRGGYGYLVDIRHPDGTITRYAHNSKLLVKKGQQVQQGQKISLMGSTGFSTGPHLHFEIRPNGRAKNPMAFLPKKR</sequence>
<proteinExistence type="predicted"/>
<organism evidence="5 6">
    <name type="scientific">Mastigocoleus testarum BC008</name>
    <dbReference type="NCBI Taxonomy" id="371196"/>
    <lineage>
        <taxon>Bacteria</taxon>
        <taxon>Bacillati</taxon>
        <taxon>Cyanobacteriota</taxon>
        <taxon>Cyanophyceae</taxon>
        <taxon>Nostocales</taxon>
        <taxon>Hapalosiphonaceae</taxon>
        <taxon>Mastigocoleus</taxon>
    </lineage>
</organism>
<feature type="coiled-coil region" evidence="1">
    <location>
        <begin position="424"/>
        <end position="458"/>
    </location>
</feature>
<dbReference type="SUPFAM" id="SSF51261">
    <property type="entry name" value="Duplicated hybrid motif"/>
    <property type="match status" value="1"/>
</dbReference>
<dbReference type="SUPFAM" id="SSF54106">
    <property type="entry name" value="LysM domain"/>
    <property type="match status" value="1"/>
</dbReference>
<reference evidence="5 6" key="1">
    <citation type="journal article" date="2015" name="Genome Announc.">
        <title>Draft Genome of the Euendolithic (true boring) Cyanobacterium Mastigocoleus testarum strain BC008.</title>
        <authorList>
            <person name="Guida B.S."/>
            <person name="Garcia-Pichel F."/>
        </authorList>
    </citation>
    <scope>NUCLEOTIDE SEQUENCE [LARGE SCALE GENOMIC DNA]</scope>
    <source>
        <strain evidence="5 6">BC008</strain>
    </source>
</reference>
<dbReference type="AlphaFoldDB" id="A0A0V7ZW63"/>
<gene>
    <name evidence="4" type="ORF">BC008_32415</name>
    <name evidence="5" type="ORF">BC008_34100</name>
</gene>
<feature type="domain" description="LysM" evidence="3">
    <location>
        <begin position="293"/>
        <end position="337"/>
    </location>
</feature>
<dbReference type="InterPro" id="IPR050570">
    <property type="entry name" value="Cell_wall_metabolism_enzyme"/>
</dbReference>
<dbReference type="EMBL" id="LMTZ01000077">
    <property type="protein sequence ID" value="KST68215.1"/>
    <property type="molecule type" value="Genomic_DNA"/>
</dbReference>
<dbReference type="Gene3D" id="2.70.70.10">
    <property type="entry name" value="Glucose Permease (Domain IIA)"/>
    <property type="match status" value="1"/>
</dbReference>
<dbReference type="PROSITE" id="PS51782">
    <property type="entry name" value="LYSM"/>
    <property type="match status" value="1"/>
</dbReference>